<protein>
    <recommendedName>
        <fullName evidence="4">Glycosyltransferase RgtA/B/C/D-like domain-containing protein</fullName>
    </recommendedName>
</protein>
<evidence type="ECO:0008006" key="4">
    <source>
        <dbReference type="Google" id="ProtNLM"/>
    </source>
</evidence>
<gene>
    <name evidence="3" type="ORF">AVDCRST_MAG18-281</name>
</gene>
<evidence type="ECO:0000256" key="1">
    <source>
        <dbReference type="SAM" id="MobiDB-lite"/>
    </source>
</evidence>
<feature type="transmembrane region" description="Helical" evidence="2">
    <location>
        <begin position="146"/>
        <end position="164"/>
    </location>
</feature>
<evidence type="ECO:0000313" key="3">
    <source>
        <dbReference type="EMBL" id="CAA9550559.1"/>
    </source>
</evidence>
<feature type="region of interest" description="Disordered" evidence="1">
    <location>
        <begin position="1"/>
        <end position="21"/>
    </location>
</feature>
<feature type="transmembrane region" description="Helical" evidence="2">
    <location>
        <begin position="123"/>
        <end position="141"/>
    </location>
</feature>
<feature type="transmembrane region" description="Helical" evidence="2">
    <location>
        <begin position="218"/>
        <end position="251"/>
    </location>
</feature>
<dbReference type="EMBL" id="CADCWN010000017">
    <property type="protein sequence ID" value="CAA9550559.1"/>
    <property type="molecule type" value="Genomic_DNA"/>
</dbReference>
<keyword evidence="2" id="KW-1133">Transmembrane helix</keyword>
<keyword evidence="2" id="KW-0472">Membrane</keyword>
<accession>A0A6J4UKM7</accession>
<feature type="transmembrane region" description="Helical" evidence="2">
    <location>
        <begin position="440"/>
        <end position="460"/>
    </location>
</feature>
<feature type="transmembrane region" description="Helical" evidence="2">
    <location>
        <begin position="51"/>
        <end position="69"/>
    </location>
</feature>
<evidence type="ECO:0000256" key="2">
    <source>
        <dbReference type="SAM" id="Phobius"/>
    </source>
</evidence>
<feature type="transmembrane region" description="Helical" evidence="2">
    <location>
        <begin position="263"/>
        <end position="286"/>
    </location>
</feature>
<sequence length="880" mass="95938">MSTTRRPPDRASQLAAVTAAPPSVTDIPPPTATTGLESRFDERALRWGRRLLVFLGYCLATVIMTWPWVTRLGSTIPPGGDPLLQVWISRWVQHALATDPLNLYNTNAFYPLQYTLAYSDSNIPAGIMAAPIYLLTGNAILANNLLVLGTFVLAGCGIYALVGLLAGNRAVAFVAGLAYAFLPYRFAHIWHLNQLGHAWTPWAIFALVLLIQRQRWRYAVAFGLLFAVQVLTSFYVGFQIAFAIAIALLVAVVAEPRARSLRFLGQLVAAGALALAIILPLAWPYVLVRDQQGLERTLWEAEQYQATPASYLRVQSGNRFWNWLTVKKGGEDTLFPGGLVTVGAIVGLIGFRRRPAVSVAALALLLFGVVLSLGPTWRPGPDGGVPLPYRFLFDHFPFFKAMRVPARFGALALLALVILAGCGAAWAWERLCRRFPGPPRLAVGAGLTAALAVLVMVELFTQVRLATPDTSAEIAATYRWLAAQPDRDPIIEFPAQTDDVNAATMMYWSTFHWKPIVGGYSGFVPRAHDELIQAFTGELKRPDGSVAKNVSYPRADNIGLLQTLGVRYIVLHEYGYKREDLATIIDQLEATGVVEKVDDFGEAIVYTLNPATEPPLPIEIDLYAPSLAVAGEFWEPAFVARNVSPRQELFFIERPLTLTTTWRDASGKVVRSDSLPLALPAVLPPGDLFCSARACPTAPGATLPETGPESPRLYPEKPGSYTIELAVIGGVKQRRTIPVEVVAAPPDAGADGLPLALVDVTLAGDQIAPGTALDLTMNWETRRALPEDYTLFAQLIGPDGQVWGQYDALAGWTGHYASAWRPGERVSLPWSVPLKADAPPGTYRLLVGMYRRTPTGVERLPFAYPDGDATEYWAGEVVVP</sequence>
<feature type="transmembrane region" description="Helical" evidence="2">
    <location>
        <begin position="194"/>
        <end position="212"/>
    </location>
</feature>
<keyword evidence="2" id="KW-0812">Transmembrane</keyword>
<reference evidence="3" key="1">
    <citation type="submission" date="2020-02" db="EMBL/GenBank/DDBJ databases">
        <authorList>
            <person name="Meier V. D."/>
        </authorList>
    </citation>
    <scope>NUCLEOTIDE SEQUENCE</scope>
    <source>
        <strain evidence="3">AVDCRST_MAG18</strain>
    </source>
</reference>
<dbReference type="AlphaFoldDB" id="A0A6J4UKM7"/>
<feature type="transmembrane region" description="Helical" evidence="2">
    <location>
        <begin position="333"/>
        <end position="351"/>
    </location>
</feature>
<proteinExistence type="predicted"/>
<organism evidence="3">
    <name type="scientific">uncultured Thermomicrobiales bacterium</name>
    <dbReference type="NCBI Taxonomy" id="1645740"/>
    <lineage>
        <taxon>Bacteria</taxon>
        <taxon>Pseudomonadati</taxon>
        <taxon>Thermomicrobiota</taxon>
        <taxon>Thermomicrobia</taxon>
        <taxon>Thermomicrobiales</taxon>
        <taxon>environmental samples</taxon>
    </lineage>
</organism>
<feature type="transmembrane region" description="Helical" evidence="2">
    <location>
        <begin position="170"/>
        <end position="187"/>
    </location>
</feature>
<feature type="transmembrane region" description="Helical" evidence="2">
    <location>
        <begin position="408"/>
        <end position="428"/>
    </location>
</feature>
<name>A0A6J4UKM7_9BACT</name>
<feature type="transmembrane region" description="Helical" evidence="2">
    <location>
        <begin position="358"/>
        <end position="377"/>
    </location>
</feature>